<evidence type="ECO:0000313" key="2">
    <source>
        <dbReference type="Proteomes" id="UP001234202"/>
    </source>
</evidence>
<accession>A0ACC2XAT4</accession>
<protein>
    <submittedName>
        <fullName evidence="1">Uncharacterized protein</fullName>
    </submittedName>
</protein>
<name>A0ACC2XAT4_9TREE</name>
<keyword evidence="2" id="KW-1185">Reference proteome</keyword>
<organism evidence="1 2">
    <name type="scientific">Naganishia onofrii</name>
    <dbReference type="NCBI Taxonomy" id="1851511"/>
    <lineage>
        <taxon>Eukaryota</taxon>
        <taxon>Fungi</taxon>
        <taxon>Dikarya</taxon>
        <taxon>Basidiomycota</taxon>
        <taxon>Agaricomycotina</taxon>
        <taxon>Tremellomycetes</taxon>
        <taxon>Filobasidiales</taxon>
        <taxon>Filobasidiaceae</taxon>
        <taxon>Naganishia</taxon>
    </lineage>
</organism>
<proteinExistence type="predicted"/>
<dbReference type="EMBL" id="JASBWV010000018">
    <property type="protein sequence ID" value="KAJ9121118.1"/>
    <property type="molecule type" value="Genomic_DNA"/>
</dbReference>
<comment type="caution">
    <text evidence="1">The sequence shown here is derived from an EMBL/GenBank/DDBJ whole genome shotgun (WGS) entry which is preliminary data.</text>
</comment>
<gene>
    <name evidence="1" type="ORF">QFC24_004791</name>
</gene>
<evidence type="ECO:0000313" key="1">
    <source>
        <dbReference type="EMBL" id="KAJ9121118.1"/>
    </source>
</evidence>
<dbReference type="Proteomes" id="UP001234202">
    <property type="component" value="Unassembled WGS sequence"/>
</dbReference>
<sequence length="361" mass="40366">MNDGSVFVDLNRAGSGLMEIVTEADMRSPAQAAAFIKKLQAILRRLNASDGDMEKGSLRVDANVSIHRAGTPFGTRCEIKNLNSVRFMQQALDYERRRHVAHYLANPDTPVRQETRGFNESLGKTHTLRTKEDAEDYRYMPDPNLPPMVIADVYLDRLAMDLPELPDTARQRLATEYGVTHTDVDTLLGLDEFHGQGIDYFEAVVKGTGKTDKLLDGKKAVNWITHELLGRLAQREESWDAKRFPAQYMRDLLHMVENGDITGSSAKNLLKHILEQDDPFGQLDIGSIAKDLGFLAQGGNELEELCKAVIQKLPKEVESIRRGKVNVVMRLVGQVMKDSKGTADARKAKDILLGLIEQSRP</sequence>
<reference evidence="1" key="1">
    <citation type="submission" date="2023-04" db="EMBL/GenBank/DDBJ databases">
        <title>Draft Genome sequencing of Naganishia species isolated from polar environments using Oxford Nanopore Technology.</title>
        <authorList>
            <person name="Leo P."/>
            <person name="Venkateswaran K."/>
        </authorList>
    </citation>
    <scope>NUCLEOTIDE SEQUENCE</scope>
    <source>
        <strain evidence="1">DBVPG 5303</strain>
    </source>
</reference>